<keyword evidence="2" id="KW-1185">Reference proteome</keyword>
<proteinExistence type="predicted"/>
<gene>
    <name evidence="1" type="ORF">GT019_21830</name>
</gene>
<comment type="caution">
    <text evidence="1">The sequence shown here is derived from an EMBL/GenBank/DDBJ whole genome shotgun (WGS) entry which is preliminary data.</text>
</comment>
<evidence type="ECO:0000313" key="1">
    <source>
        <dbReference type="EMBL" id="NBD26521.1"/>
    </source>
</evidence>
<name>A0ABW9XV12_9BACL</name>
<protein>
    <recommendedName>
        <fullName evidence="3">Copper amine oxidase-like N-terminal domain-containing protein</fullName>
    </recommendedName>
</protein>
<dbReference type="Proteomes" id="UP000665561">
    <property type="component" value="Unassembled WGS sequence"/>
</dbReference>
<dbReference type="RefSeq" id="WP_161745388.1">
    <property type="nucleotide sequence ID" value="NZ_JAAAMV010000021.1"/>
</dbReference>
<evidence type="ECO:0000313" key="2">
    <source>
        <dbReference type="Proteomes" id="UP000665561"/>
    </source>
</evidence>
<evidence type="ECO:0008006" key="3">
    <source>
        <dbReference type="Google" id="ProtNLM"/>
    </source>
</evidence>
<organism evidence="1 2">
    <name type="scientific">Paenibacillus glycinis</name>
    <dbReference type="NCBI Taxonomy" id="2697035"/>
    <lineage>
        <taxon>Bacteria</taxon>
        <taxon>Bacillati</taxon>
        <taxon>Bacillota</taxon>
        <taxon>Bacilli</taxon>
        <taxon>Bacillales</taxon>
        <taxon>Paenibacillaceae</taxon>
        <taxon>Paenibacillus</taxon>
    </lineage>
</organism>
<accession>A0ABW9XV12</accession>
<dbReference type="EMBL" id="JAAAMV010000021">
    <property type="protein sequence ID" value="NBD26521.1"/>
    <property type="molecule type" value="Genomic_DNA"/>
</dbReference>
<reference evidence="1 2" key="1">
    <citation type="submission" date="2020-01" db="EMBL/GenBank/DDBJ databases">
        <title>Paenibacillus soybeanensis sp. nov. isolated from the nodules of soybean (Glycine max(L.) Merr).</title>
        <authorList>
            <person name="Wang H."/>
        </authorList>
    </citation>
    <scope>NUCLEOTIDE SEQUENCE [LARGE SCALE GENOMIC DNA]</scope>
    <source>
        <strain evidence="1 2">T1</strain>
    </source>
</reference>
<sequence>MSKKFVANVRNPLSSAIFRLITAAVFILGIAGTVLPVGVHAAARAPAHEGFAARKTNQPIGLMRKDGSQEWKVELQTPVISSNGRLYVSVPDLRTLFRDASLISSNDGALVTLAYPGALAEYRRDARQATVNGRSVRLDGAGLIVRQKTAYLAIREIASLLHADARYDAARRLLVVAYAERYLTEYGNDDAPALIWLDGRTRQLYTARPGERPEAAGTTNVKLNGAGYAVTERLDAQTIAVTVTDTYGEPSLGTNVYKLILHQGKLTLQSKAEYYGVRRTDSVFRYAGGIALVDGGRVLLAKPDGSVKQAADVRKMLDTEDAITVVYAADDALVVRLYLDQMLALVNLKTKTAVLLYKQLLPADERKRIEEASRYAMDFDYNGDGFEFDRREGDAFYFTHDDEEGNGESPYSLKLN</sequence>